<proteinExistence type="predicted"/>
<dbReference type="SMART" id="SM00895">
    <property type="entry name" value="FCD"/>
    <property type="match status" value="1"/>
</dbReference>
<dbReference type="InterPro" id="IPR000524">
    <property type="entry name" value="Tscrpt_reg_HTH_GntR"/>
</dbReference>
<dbReference type="InterPro" id="IPR011711">
    <property type="entry name" value="GntR_C"/>
</dbReference>
<evidence type="ECO:0000256" key="1">
    <source>
        <dbReference type="ARBA" id="ARBA00023015"/>
    </source>
</evidence>
<evidence type="ECO:0000313" key="6">
    <source>
        <dbReference type="Proteomes" id="UP000006633"/>
    </source>
</evidence>
<dbReference type="PANTHER" id="PTHR43537">
    <property type="entry name" value="TRANSCRIPTIONAL REGULATOR, GNTR FAMILY"/>
    <property type="match status" value="1"/>
</dbReference>
<protein>
    <submittedName>
        <fullName evidence="5">Transcriptional regulator, GntR family</fullName>
    </submittedName>
</protein>
<dbReference type="Gene3D" id="1.10.10.10">
    <property type="entry name" value="Winged helix-like DNA-binding domain superfamily/Winged helix DNA-binding domain"/>
    <property type="match status" value="1"/>
</dbReference>
<evidence type="ECO:0000259" key="4">
    <source>
        <dbReference type="PROSITE" id="PS50949"/>
    </source>
</evidence>
<dbReference type="HOGENOM" id="CLU_017584_5_2_5"/>
<evidence type="ECO:0000313" key="5">
    <source>
        <dbReference type="EMBL" id="ADH87512.1"/>
    </source>
</evidence>
<dbReference type="SUPFAM" id="SSF46785">
    <property type="entry name" value="Winged helix' DNA-binding domain"/>
    <property type="match status" value="1"/>
</dbReference>
<dbReference type="SUPFAM" id="SSF48008">
    <property type="entry name" value="GntR ligand-binding domain-like"/>
    <property type="match status" value="1"/>
</dbReference>
<dbReference type="GO" id="GO:0003700">
    <property type="term" value="F:DNA-binding transcription factor activity"/>
    <property type="evidence" value="ECO:0007669"/>
    <property type="project" value="InterPro"/>
</dbReference>
<dbReference type="InterPro" id="IPR008920">
    <property type="entry name" value="TF_FadR/GntR_C"/>
</dbReference>
<keyword evidence="2" id="KW-0238">DNA-binding</keyword>
<dbReference type="Pfam" id="PF07729">
    <property type="entry name" value="FCD"/>
    <property type="match status" value="1"/>
</dbReference>
<dbReference type="OrthoDB" id="8114900at2"/>
<reference evidence="5 6" key="1">
    <citation type="journal article" date="2012" name="Stand. Genomic Sci.">
        <title>Complete genome sequence of the facultatively chemolithoautotrophic and methylotrophic alpha Proteobacterium Starkeya novella type strain (ATCC 8093(T)).</title>
        <authorList>
            <person name="Kappler U."/>
            <person name="Davenport K."/>
            <person name="Beatson S."/>
            <person name="Lucas S."/>
            <person name="Lapidus A."/>
            <person name="Copeland A."/>
            <person name="Berry K.W."/>
            <person name="Glavina Del Rio T."/>
            <person name="Hammon N."/>
            <person name="Dalin E."/>
            <person name="Tice H."/>
            <person name="Pitluck S."/>
            <person name="Richardson P."/>
            <person name="Bruce D."/>
            <person name="Goodwin L.A."/>
            <person name="Han C."/>
            <person name="Tapia R."/>
            <person name="Detter J.C."/>
            <person name="Chang Y.J."/>
            <person name="Jeffries C.D."/>
            <person name="Land M."/>
            <person name="Hauser L."/>
            <person name="Kyrpides N.C."/>
            <person name="Goker M."/>
            <person name="Ivanova N."/>
            <person name="Klenk H.P."/>
            <person name="Woyke T."/>
        </authorList>
    </citation>
    <scope>NUCLEOTIDE SEQUENCE [LARGE SCALE GENOMIC DNA]</scope>
    <source>
        <strain evidence="6">ATCC 8093 / DSM 506 / JCM 20403 / CCM 1077 / IAM 12100 / NBRC 12443 / NCIMB 10456</strain>
    </source>
</reference>
<keyword evidence="3" id="KW-0804">Transcription</keyword>
<keyword evidence="1" id="KW-0805">Transcription regulation</keyword>
<keyword evidence="6" id="KW-1185">Reference proteome</keyword>
<dbReference type="KEGG" id="sno:Snov_0176"/>
<dbReference type="InterPro" id="IPR036390">
    <property type="entry name" value="WH_DNA-bd_sf"/>
</dbReference>
<dbReference type="eggNOG" id="COG1802">
    <property type="taxonomic scope" value="Bacteria"/>
</dbReference>
<dbReference type="EMBL" id="CP002026">
    <property type="protein sequence ID" value="ADH87512.1"/>
    <property type="molecule type" value="Genomic_DNA"/>
</dbReference>
<dbReference type="SMART" id="SM00345">
    <property type="entry name" value="HTH_GNTR"/>
    <property type="match status" value="1"/>
</dbReference>
<dbReference type="STRING" id="639283.Snov_0176"/>
<dbReference type="AlphaFoldDB" id="D7A102"/>
<evidence type="ECO:0000256" key="2">
    <source>
        <dbReference type="ARBA" id="ARBA00023125"/>
    </source>
</evidence>
<organism evidence="5 6">
    <name type="scientific">Ancylobacter novellus (strain ATCC 8093 / DSM 506 / JCM 20403 / CCM 1077 / IAM 12100 / NBRC 12443 / NCIMB 10456)</name>
    <name type="common">Starkeya novella</name>
    <dbReference type="NCBI Taxonomy" id="639283"/>
    <lineage>
        <taxon>Bacteria</taxon>
        <taxon>Pseudomonadati</taxon>
        <taxon>Pseudomonadota</taxon>
        <taxon>Alphaproteobacteria</taxon>
        <taxon>Hyphomicrobiales</taxon>
        <taxon>Xanthobacteraceae</taxon>
        <taxon>Ancylobacter</taxon>
    </lineage>
</organism>
<dbReference type="PANTHER" id="PTHR43537:SF49">
    <property type="entry name" value="TRANSCRIPTIONAL REGULATORY PROTEIN"/>
    <property type="match status" value="1"/>
</dbReference>
<dbReference type="Proteomes" id="UP000006633">
    <property type="component" value="Chromosome"/>
</dbReference>
<dbReference type="InterPro" id="IPR036388">
    <property type="entry name" value="WH-like_DNA-bd_sf"/>
</dbReference>
<dbReference type="PROSITE" id="PS50949">
    <property type="entry name" value="HTH_GNTR"/>
    <property type="match status" value="1"/>
</dbReference>
<gene>
    <name evidence="5" type="ordered locus">Snov_0176</name>
</gene>
<dbReference type="Gene3D" id="1.20.120.530">
    <property type="entry name" value="GntR ligand-binding domain-like"/>
    <property type="match status" value="1"/>
</dbReference>
<name>D7A102_ANCN5</name>
<sequence>MSVPVRRKAVADPLEEREESLSQMAYNALLDQLIKREIPVGSVLQERRLAEALAISRTPVRDALNRLESEGFITRKPGGVLVVKEFSTRELIETLHVRQILETEGARLATGRIPVAELDEVEAEIRALLAAPAPNAEKDWEVDCRFHSMIAARSGNAVLAKHIHDLRLKTHMFNMDRVPERFEIGHREHLSIIDALRREDREAARAGLYAHIENVKLSIIEKLRAI</sequence>
<accession>D7A102</accession>
<dbReference type="PRINTS" id="PR00035">
    <property type="entry name" value="HTHGNTR"/>
</dbReference>
<evidence type="ECO:0000256" key="3">
    <source>
        <dbReference type="ARBA" id="ARBA00023163"/>
    </source>
</evidence>
<dbReference type="GO" id="GO:0003677">
    <property type="term" value="F:DNA binding"/>
    <property type="evidence" value="ECO:0007669"/>
    <property type="project" value="UniProtKB-KW"/>
</dbReference>
<dbReference type="RefSeq" id="WP_013165017.1">
    <property type="nucleotide sequence ID" value="NC_014217.1"/>
</dbReference>
<dbReference type="Pfam" id="PF00392">
    <property type="entry name" value="GntR"/>
    <property type="match status" value="1"/>
</dbReference>
<feature type="domain" description="HTH gntR-type" evidence="4">
    <location>
        <begin position="19"/>
        <end position="86"/>
    </location>
</feature>